<dbReference type="CDD" id="cd08966">
    <property type="entry name" value="EcFpg-like_N"/>
    <property type="match status" value="1"/>
</dbReference>
<comment type="cofactor">
    <cofactor evidence="15">
        <name>Zn(2+)</name>
        <dbReference type="ChEBI" id="CHEBI:29105"/>
    </cofactor>
    <text evidence="15">Binds 1 zinc ion per subunit.</text>
</comment>
<evidence type="ECO:0000256" key="9">
    <source>
        <dbReference type="ARBA" id="ARBA00023125"/>
    </source>
</evidence>
<feature type="active site" description="Proton donor; for beta-elimination activity" evidence="15">
    <location>
        <position position="53"/>
    </location>
</feature>
<dbReference type="InterPro" id="IPR010663">
    <property type="entry name" value="Znf_FPG/IleRS"/>
</dbReference>
<evidence type="ECO:0000256" key="12">
    <source>
        <dbReference type="ARBA" id="ARBA00023268"/>
    </source>
</evidence>
<keyword evidence="6 15" id="KW-0863">Zinc-finger</keyword>
<keyword evidence="8 15" id="KW-0862">Zinc</keyword>
<comment type="catalytic activity">
    <reaction evidence="14 15">
        <text>2'-deoxyribonucleotide-(2'-deoxyribose 5'-phosphate)-2'-deoxyribonucleotide-DNA = a 3'-end 2'-deoxyribonucleotide-(2,3-dehydro-2,3-deoxyribose 5'-phosphate)-DNA + a 5'-end 5'-phospho-2'-deoxyribonucleoside-DNA + H(+)</text>
        <dbReference type="Rhea" id="RHEA:66592"/>
        <dbReference type="Rhea" id="RHEA-COMP:13180"/>
        <dbReference type="Rhea" id="RHEA-COMP:16897"/>
        <dbReference type="Rhea" id="RHEA-COMP:17067"/>
        <dbReference type="ChEBI" id="CHEBI:15378"/>
        <dbReference type="ChEBI" id="CHEBI:136412"/>
        <dbReference type="ChEBI" id="CHEBI:157695"/>
        <dbReference type="ChEBI" id="CHEBI:167181"/>
        <dbReference type="EC" id="4.2.99.18"/>
    </reaction>
</comment>
<dbReference type="OrthoDB" id="9800855at2"/>
<keyword evidence="7 15" id="KW-0378">Hydrolase</keyword>
<evidence type="ECO:0000256" key="7">
    <source>
        <dbReference type="ARBA" id="ARBA00022801"/>
    </source>
</evidence>
<dbReference type="PANTHER" id="PTHR22993:SF9">
    <property type="entry name" value="FORMAMIDOPYRIMIDINE-DNA GLYCOSYLASE"/>
    <property type="match status" value="1"/>
</dbReference>
<dbReference type="InterPro" id="IPR035937">
    <property type="entry name" value="FPG_N"/>
</dbReference>
<evidence type="ECO:0000256" key="11">
    <source>
        <dbReference type="ARBA" id="ARBA00023239"/>
    </source>
</evidence>
<dbReference type="SUPFAM" id="SSF57716">
    <property type="entry name" value="Glucocorticoid receptor-like (DNA-binding domain)"/>
    <property type="match status" value="1"/>
</dbReference>
<evidence type="ECO:0000313" key="19">
    <source>
        <dbReference type="Proteomes" id="UP000291469"/>
    </source>
</evidence>
<dbReference type="PROSITE" id="PS01242">
    <property type="entry name" value="ZF_FPG_1"/>
    <property type="match status" value="1"/>
</dbReference>
<keyword evidence="13 15" id="KW-0326">Glycosidase</keyword>
<dbReference type="InterPro" id="IPR015886">
    <property type="entry name" value="H2TH_FPG"/>
</dbReference>
<organism evidence="18 19">
    <name type="scientific">Egibacter rhizosphaerae</name>
    <dbReference type="NCBI Taxonomy" id="1670831"/>
    <lineage>
        <taxon>Bacteria</taxon>
        <taxon>Bacillati</taxon>
        <taxon>Actinomycetota</taxon>
        <taxon>Nitriliruptoria</taxon>
        <taxon>Egibacterales</taxon>
        <taxon>Egibacteraceae</taxon>
        <taxon>Egibacter</taxon>
    </lineage>
</organism>
<keyword evidence="4 15" id="KW-0479">Metal-binding</keyword>
<protein>
    <recommendedName>
        <fullName evidence="15">Formamidopyrimidine-DNA glycosylase</fullName>
        <shortName evidence="15">Fapy-DNA glycosylase</shortName>
        <ecNumber evidence="15">3.2.2.23</ecNumber>
    </recommendedName>
    <alternativeName>
        <fullName evidence="15">DNA-(apurinic or apyrimidinic site) lyase MutM</fullName>
        <shortName evidence="15">AP lyase MutM</shortName>
        <ecNumber evidence="15">4.2.99.18</ecNumber>
    </alternativeName>
</protein>
<dbReference type="Proteomes" id="UP000291469">
    <property type="component" value="Chromosome"/>
</dbReference>
<dbReference type="FunFam" id="1.10.8.50:FF:000003">
    <property type="entry name" value="Formamidopyrimidine-DNA glycosylase"/>
    <property type="match status" value="1"/>
</dbReference>
<keyword evidence="5 15" id="KW-0227">DNA damage</keyword>
<comment type="subunit">
    <text evidence="3 15">Monomer.</text>
</comment>
<dbReference type="GO" id="GO:0140078">
    <property type="term" value="F:class I DNA-(apurinic or apyrimidinic site) endonuclease activity"/>
    <property type="evidence" value="ECO:0007669"/>
    <property type="project" value="UniProtKB-EC"/>
</dbReference>
<dbReference type="InterPro" id="IPR012319">
    <property type="entry name" value="FPG_cat"/>
</dbReference>
<evidence type="ECO:0000256" key="8">
    <source>
        <dbReference type="ARBA" id="ARBA00022833"/>
    </source>
</evidence>
<proteinExistence type="inferred from homology"/>
<dbReference type="GO" id="GO:0006979">
    <property type="term" value="P:response to oxidative stress"/>
    <property type="evidence" value="ECO:0007669"/>
    <property type="project" value="UniProtKB-ARBA"/>
</dbReference>
<dbReference type="EC" id="3.2.2.23" evidence="15"/>
<comment type="caution">
    <text evidence="15">Lacks conserved residue(s) required for the propagation of feature annotation.</text>
</comment>
<evidence type="ECO:0000256" key="4">
    <source>
        <dbReference type="ARBA" id="ARBA00022723"/>
    </source>
</evidence>
<evidence type="ECO:0000259" key="16">
    <source>
        <dbReference type="PROSITE" id="PS51066"/>
    </source>
</evidence>
<dbReference type="GO" id="GO:0034039">
    <property type="term" value="F:8-oxo-7,8-dihydroguanine DNA N-glycosylase activity"/>
    <property type="evidence" value="ECO:0007669"/>
    <property type="project" value="TreeGrafter"/>
</dbReference>
<dbReference type="NCBIfam" id="TIGR00577">
    <property type="entry name" value="fpg"/>
    <property type="match status" value="1"/>
</dbReference>
<dbReference type="SMART" id="SM00898">
    <property type="entry name" value="Fapy_DNA_glyco"/>
    <property type="match status" value="1"/>
</dbReference>
<sequence>MPELPEVESVRRQLAPRLVGRSVLDVTYESQDRFEGLERVGGTRVLDVRRRGKYLLAHLSGAPTGTVDRELVMHLGMTGSFRFRGEPAPVGGTAWTPDAYVRATFTLDDGVLDFRDVRRFGRLTVVPAGHYDGIATLAALGPEPLSDDFDAEVFARALARSRAPVKTLLLNQRLVAGVGNIYADEALWRARINPRARRVGPARAQRLWRALREVLTEAIEREGTTFRDYRMVNGESGRNADFLVAYGQEGKPCPRCGDPLRKITLGGRGTTYCPRCQRR</sequence>
<dbReference type="PROSITE" id="PS51066">
    <property type="entry name" value="ZF_FPG_2"/>
    <property type="match status" value="1"/>
</dbReference>
<dbReference type="GO" id="GO:0008270">
    <property type="term" value="F:zinc ion binding"/>
    <property type="evidence" value="ECO:0007669"/>
    <property type="project" value="UniProtKB-UniRule"/>
</dbReference>
<feature type="active site" description="Proton donor" evidence="15">
    <location>
        <position position="3"/>
    </location>
</feature>
<reference evidence="18 19" key="1">
    <citation type="submission" date="2019-01" db="EMBL/GenBank/DDBJ databases">
        <title>Egibacter rhizosphaerae EGI 80759T.</title>
        <authorList>
            <person name="Chen D.-D."/>
            <person name="Tian Y."/>
            <person name="Jiao J.-Y."/>
            <person name="Zhang X.-T."/>
            <person name="Zhang Y.-G."/>
            <person name="Zhang Y."/>
            <person name="Xiao M."/>
            <person name="Shu W.-S."/>
            <person name="Li W.-J."/>
        </authorList>
    </citation>
    <scope>NUCLEOTIDE SEQUENCE [LARGE SCALE GENOMIC DNA]</scope>
    <source>
        <strain evidence="18 19">EGI 80759</strain>
    </source>
</reference>
<dbReference type="NCBIfam" id="NF002211">
    <property type="entry name" value="PRK01103.1"/>
    <property type="match status" value="1"/>
</dbReference>
<dbReference type="AlphaFoldDB" id="A0A411YKX1"/>
<dbReference type="InterPro" id="IPR010979">
    <property type="entry name" value="Ribosomal_uS13-like_H2TH"/>
</dbReference>
<accession>A0A411YKX1</accession>
<dbReference type="InterPro" id="IPR000214">
    <property type="entry name" value="Znf_DNA_glyclase/AP_lyase"/>
</dbReference>
<dbReference type="GO" id="GO:0003684">
    <property type="term" value="F:damaged DNA binding"/>
    <property type="evidence" value="ECO:0007669"/>
    <property type="project" value="InterPro"/>
</dbReference>
<evidence type="ECO:0000313" key="18">
    <source>
        <dbReference type="EMBL" id="QBI21845.1"/>
    </source>
</evidence>
<dbReference type="EC" id="4.2.99.18" evidence="15"/>
<keyword evidence="9 15" id="KW-0238">DNA-binding</keyword>
<feature type="active site" description="Proton donor; for delta-elimination activity" evidence="15">
    <location>
        <position position="268"/>
    </location>
</feature>
<dbReference type="KEGG" id="erz:ER308_00785"/>
<name>A0A411YKX1_9ACTN</name>
<feature type="binding site" evidence="15">
    <location>
        <position position="118"/>
    </location>
    <ligand>
        <name>DNA</name>
        <dbReference type="ChEBI" id="CHEBI:16991"/>
    </ligand>
</feature>
<evidence type="ECO:0000256" key="2">
    <source>
        <dbReference type="ARBA" id="ARBA00009409"/>
    </source>
</evidence>
<keyword evidence="10 15" id="KW-0234">DNA repair</keyword>
<evidence type="ECO:0000256" key="6">
    <source>
        <dbReference type="ARBA" id="ARBA00022771"/>
    </source>
</evidence>
<dbReference type="SUPFAM" id="SSF81624">
    <property type="entry name" value="N-terminal domain of MutM-like DNA repair proteins"/>
    <property type="match status" value="1"/>
</dbReference>
<dbReference type="HAMAP" id="MF_00103">
    <property type="entry name" value="Fapy_DNA_glycosyl"/>
    <property type="match status" value="1"/>
</dbReference>
<dbReference type="InterPro" id="IPR015887">
    <property type="entry name" value="DNA_glyclase_Znf_dom_DNA_BS"/>
</dbReference>
<evidence type="ECO:0000256" key="1">
    <source>
        <dbReference type="ARBA" id="ARBA00001668"/>
    </source>
</evidence>
<dbReference type="SMART" id="SM01232">
    <property type="entry name" value="H2TH"/>
    <property type="match status" value="1"/>
</dbReference>
<evidence type="ECO:0000256" key="10">
    <source>
        <dbReference type="ARBA" id="ARBA00023204"/>
    </source>
</evidence>
<dbReference type="Gene3D" id="1.10.8.50">
    <property type="match status" value="1"/>
</dbReference>
<dbReference type="Pfam" id="PF06831">
    <property type="entry name" value="H2TH"/>
    <property type="match status" value="1"/>
</dbReference>
<feature type="domain" description="Formamidopyrimidine-DNA glycosylase catalytic" evidence="17">
    <location>
        <begin position="2"/>
        <end position="121"/>
    </location>
</feature>
<dbReference type="Gene3D" id="3.20.190.10">
    <property type="entry name" value="MutM-like, N-terminal"/>
    <property type="match status" value="1"/>
</dbReference>
<gene>
    <name evidence="15 18" type="primary">mutM</name>
    <name evidence="15" type="synonym">fpg</name>
    <name evidence="18" type="ORF">ER308_00785</name>
</gene>
<keyword evidence="12 15" id="KW-0511">Multifunctional enzyme</keyword>
<comment type="similarity">
    <text evidence="2 15">Belongs to the FPG family.</text>
</comment>
<dbReference type="InterPro" id="IPR020629">
    <property type="entry name" value="FPG_Glyclase"/>
</dbReference>
<dbReference type="GO" id="GO:0006284">
    <property type="term" value="P:base-excision repair"/>
    <property type="evidence" value="ECO:0007669"/>
    <property type="project" value="InterPro"/>
</dbReference>
<evidence type="ECO:0000256" key="15">
    <source>
        <dbReference type="HAMAP-Rule" id="MF_00103"/>
    </source>
</evidence>
<dbReference type="PANTHER" id="PTHR22993">
    <property type="entry name" value="FORMAMIDOPYRIMIDINE-DNA GLYCOSYLASE"/>
    <property type="match status" value="1"/>
</dbReference>
<dbReference type="GO" id="GO:0003690">
    <property type="term" value="F:double-stranded DNA binding"/>
    <property type="evidence" value="ECO:0007669"/>
    <property type="project" value="UniProtKB-ARBA"/>
</dbReference>
<comment type="function">
    <text evidence="15">Involved in base excision repair of DNA damaged by oxidation or by mutagenic agents. Acts as DNA glycosylase that recognizes and removes damaged bases. Has a preference for oxidized purines, such as 7,8-dihydro-8-oxoguanine (8-oxoG). Has AP (apurinic/apyrimidinic) lyase activity and introduces nicks in the DNA strand. Cleaves the DNA backbone by beta-delta elimination to generate a single-strand break at the site of the removed base with both 3'- and 5'-phosphates.</text>
</comment>
<dbReference type="SUPFAM" id="SSF46946">
    <property type="entry name" value="S13-like H2TH domain"/>
    <property type="match status" value="1"/>
</dbReference>
<feature type="domain" description="FPG-type" evidence="16">
    <location>
        <begin position="244"/>
        <end position="278"/>
    </location>
</feature>
<comment type="catalytic activity">
    <reaction evidence="1 15">
        <text>Hydrolysis of DNA containing ring-opened 7-methylguanine residues, releasing 2,6-diamino-4-hydroxy-5-(N-methyl)formamidopyrimidine.</text>
        <dbReference type="EC" id="3.2.2.23"/>
    </reaction>
</comment>
<evidence type="ECO:0000256" key="14">
    <source>
        <dbReference type="ARBA" id="ARBA00044632"/>
    </source>
</evidence>
<dbReference type="Pfam" id="PF06827">
    <property type="entry name" value="zf-FPG_IleRS"/>
    <property type="match status" value="1"/>
</dbReference>
<evidence type="ECO:0000259" key="17">
    <source>
        <dbReference type="PROSITE" id="PS51068"/>
    </source>
</evidence>
<evidence type="ECO:0000256" key="3">
    <source>
        <dbReference type="ARBA" id="ARBA00011245"/>
    </source>
</evidence>
<dbReference type="PROSITE" id="PS51068">
    <property type="entry name" value="FPG_CAT"/>
    <property type="match status" value="1"/>
</dbReference>
<feature type="active site" description="Schiff-base intermediate with DNA" evidence="15">
    <location>
        <position position="2"/>
    </location>
</feature>
<evidence type="ECO:0000256" key="13">
    <source>
        <dbReference type="ARBA" id="ARBA00023295"/>
    </source>
</evidence>
<keyword evidence="11 15" id="KW-0456">Lyase</keyword>
<dbReference type="EMBL" id="CP036402">
    <property type="protein sequence ID" value="QBI21845.1"/>
    <property type="molecule type" value="Genomic_DNA"/>
</dbReference>
<evidence type="ECO:0000256" key="5">
    <source>
        <dbReference type="ARBA" id="ARBA00022763"/>
    </source>
</evidence>
<keyword evidence="19" id="KW-1185">Reference proteome</keyword>
<dbReference type="Pfam" id="PF01149">
    <property type="entry name" value="Fapy_DNA_glyco"/>
    <property type="match status" value="1"/>
</dbReference>